<keyword evidence="1" id="KW-0732">Signal</keyword>
<dbReference type="SUPFAM" id="SSF54427">
    <property type="entry name" value="NTF2-like"/>
    <property type="match status" value="1"/>
</dbReference>
<dbReference type="Proteomes" id="UP000184420">
    <property type="component" value="Unassembled WGS sequence"/>
</dbReference>
<accession>A0A1M7IP57</accession>
<dbReference type="EMBL" id="FRBL01000008">
    <property type="protein sequence ID" value="SHM42471.1"/>
    <property type="molecule type" value="Genomic_DNA"/>
</dbReference>
<dbReference type="Gene3D" id="3.10.450.50">
    <property type="match status" value="1"/>
</dbReference>
<sequence>MKKILFLTALVLTTCMAFAQSDDQLLKEARTAIEASNAKYGDLALQNDGSILTCYTDDACLFPPGAAPVCGKENLGKFFKDGPQVHVKFTIQHLYGDAKDFVTEESFYEMTDLRGHKIDDGKVVIVWKKTNAGWKMHRDMFSSNHPPKQ</sequence>
<dbReference type="GO" id="GO:0016853">
    <property type="term" value="F:isomerase activity"/>
    <property type="evidence" value="ECO:0007669"/>
    <property type="project" value="UniProtKB-KW"/>
</dbReference>
<feature type="signal peptide" evidence="1">
    <location>
        <begin position="1"/>
        <end position="19"/>
    </location>
</feature>
<dbReference type="AlphaFoldDB" id="A0A1M7IP57"/>
<dbReference type="STRING" id="1419482.SAMN05444266_10840"/>
<dbReference type="InterPro" id="IPR032710">
    <property type="entry name" value="NTF2-like_dom_sf"/>
</dbReference>
<keyword evidence="3" id="KW-1185">Reference proteome</keyword>
<protein>
    <submittedName>
        <fullName evidence="2">Ketosteroid isomerase homolog</fullName>
    </submittedName>
</protein>
<reference evidence="2 3" key="1">
    <citation type="submission" date="2016-11" db="EMBL/GenBank/DDBJ databases">
        <authorList>
            <person name="Jaros S."/>
            <person name="Januszkiewicz K."/>
            <person name="Wedrychowicz H."/>
        </authorList>
    </citation>
    <scope>NUCLEOTIDE SEQUENCE [LARGE SCALE GENOMIC DNA]</scope>
    <source>
        <strain evidence="2 3">DSM 27406</strain>
    </source>
</reference>
<organism evidence="2 3">
    <name type="scientific">Chitinophaga jiangningensis</name>
    <dbReference type="NCBI Taxonomy" id="1419482"/>
    <lineage>
        <taxon>Bacteria</taxon>
        <taxon>Pseudomonadati</taxon>
        <taxon>Bacteroidota</taxon>
        <taxon>Chitinophagia</taxon>
        <taxon>Chitinophagales</taxon>
        <taxon>Chitinophagaceae</taxon>
        <taxon>Chitinophaga</taxon>
    </lineage>
</organism>
<evidence type="ECO:0000313" key="3">
    <source>
        <dbReference type="Proteomes" id="UP000184420"/>
    </source>
</evidence>
<evidence type="ECO:0000256" key="1">
    <source>
        <dbReference type="SAM" id="SignalP"/>
    </source>
</evidence>
<keyword evidence="2" id="KW-0413">Isomerase</keyword>
<name>A0A1M7IP57_9BACT</name>
<evidence type="ECO:0000313" key="2">
    <source>
        <dbReference type="EMBL" id="SHM42471.1"/>
    </source>
</evidence>
<feature type="chain" id="PRO_5013042671" evidence="1">
    <location>
        <begin position="20"/>
        <end position="149"/>
    </location>
</feature>
<gene>
    <name evidence="2" type="ORF">SAMN05444266_10840</name>
</gene>
<dbReference type="RefSeq" id="WP_073084840.1">
    <property type="nucleotide sequence ID" value="NZ_FRBL01000008.1"/>
</dbReference>
<proteinExistence type="predicted"/>